<dbReference type="InterPro" id="IPR029063">
    <property type="entry name" value="SAM-dependent_MTases_sf"/>
</dbReference>
<dbReference type="GO" id="GO:0032259">
    <property type="term" value="P:methylation"/>
    <property type="evidence" value="ECO:0007669"/>
    <property type="project" value="UniProtKB-KW"/>
</dbReference>
<sequence>MTSEVTASSNAPAPSTTGIRVNLGCGIVALPGWENYDKSPVMLLRRVPFLRSLLVKLKILTPGHIQTWPDNVQRRDLTKPLPQADGTVEAIYSSHMLEHIYLQEARELVKEAYRVMAPGGILRLALPDGELWARQLLEGQGGEHFNERINAYPVARPKGRRQITFMLGGSAHKWQPTRDLVKAMVEDAGFTNFRELAYQEGDLPQVTEVEVRPESMFFEAVRPAA</sequence>
<keyword evidence="2" id="KW-0489">Methyltransferase</keyword>
<dbReference type="OrthoDB" id="9810247at2"/>
<dbReference type="Proteomes" id="UP000380867">
    <property type="component" value="Unassembled WGS sequence"/>
</dbReference>
<dbReference type="AlphaFoldDB" id="A0A5M4FDV6"/>
<dbReference type="SUPFAM" id="SSF53335">
    <property type="entry name" value="S-adenosyl-L-methionine-dependent methyltransferases"/>
    <property type="match status" value="1"/>
</dbReference>
<evidence type="ECO:0000259" key="1">
    <source>
        <dbReference type="Pfam" id="PF08241"/>
    </source>
</evidence>
<comment type="caution">
    <text evidence="2">The sequence shown here is derived from an EMBL/GenBank/DDBJ whole genome shotgun (WGS) entry which is preliminary data.</text>
</comment>
<dbReference type="Gene3D" id="3.40.50.150">
    <property type="entry name" value="Vaccinia Virus protein VP39"/>
    <property type="match status" value="1"/>
</dbReference>
<feature type="domain" description="Methyltransferase type 11" evidence="1">
    <location>
        <begin position="73"/>
        <end position="122"/>
    </location>
</feature>
<keyword evidence="3" id="KW-1185">Reference proteome</keyword>
<dbReference type="CDD" id="cd02440">
    <property type="entry name" value="AdoMet_MTases"/>
    <property type="match status" value="1"/>
</dbReference>
<accession>A0A5M4FDV6</accession>
<evidence type="ECO:0000313" key="2">
    <source>
        <dbReference type="EMBL" id="KAA1396080.1"/>
    </source>
</evidence>
<evidence type="ECO:0000313" key="3">
    <source>
        <dbReference type="Proteomes" id="UP000380867"/>
    </source>
</evidence>
<dbReference type="RefSeq" id="WP_149690723.1">
    <property type="nucleotide sequence ID" value="NZ_SDPQ02000003.1"/>
</dbReference>
<protein>
    <submittedName>
        <fullName evidence="2">Methyltransferase domain-containing protein</fullName>
    </submittedName>
</protein>
<reference evidence="2" key="1">
    <citation type="submission" date="2019-09" db="EMBL/GenBank/DDBJ databases">
        <authorList>
            <person name="Li J."/>
        </authorList>
    </citation>
    <scope>NUCLEOTIDE SEQUENCE [LARGE SCALE GENOMIC DNA]</scope>
    <source>
        <strain evidence="2">JCM 14732</strain>
    </source>
</reference>
<proteinExistence type="predicted"/>
<dbReference type="InterPro" id="IPR013216">
    <property type="entry name" value="Methyltransf_11"/>
</dbReference>
<name>A0A5M4FDV6_9ACTN</name>
<keyword evidence="2" id="KW-0808">Transferase</keyword>
<dbReference type="Pfam" id="PF08241">
    <property type="entry name" value="Methyltransf_11"/>
    <property type="match status" value="1"/>
</dbReference>
<dbReference type="EMBL" id="SDPQ02000003">
    <property type="protein sequence ID" value="KAA1396080.1"/>
    <property type="molecule type" value="Genomic_DNA"/>
</dbReference>
<dbReference type="GO" id="GO:0008757">
    <property type="term" value="F:S-adenosylmethionine-dependent methyltransferase activity"/>
    <property type="evidence" value="ECO:0007669"/>
    <property type="project" value="InterPro"/>
</dbReference>
<gene>
    <name evidence="2" type="ORF">ESP70_018335</name>
</gene>
<organism evidence="2 3">
    <name type="scientific">Aeromicrobium ginsengisoli</name>
    <dbReference type="NCBI Taxonomy" id="363867"/>
    <lineage>
        <taxon>Bacteria</taxon>
        <taxon>Bacillati</taxon>
        <taxon>Actinomycetota</taxon>
        <taxon>Actinomycetes</taxon>
        <taxon>Propionibacteriales</taxon>
        <taxon>Nocardioidaceae</taxon>
        <taxon>Aeromicrobium</taxon>
    </lineage>
</organism>